<evidence type="ECO:0000259" key="4">
    <source>
        <dbReference type="PROSITE" id="PS51194"/>
    </source>
</evidence>
<dbReference type="InterPro" id="IPR006935">
    <property type="entry name" value="Helicase/UvrB_N"/>
</dbReference>
<dbReference type="PANTHER" id="PTHR47396">
    <property type="entry name" value="TYPE I RESTRICTION ENZYME ECOKI R PROTEIN"/>
    <property type="match status" value="1"/>
</dbReference>
<keyword evidence="1" id="KW-0067">ATP-binding</keyword>
<keyword evidence="1" id="KW-0378">Hydrolase</keyword>
<dbReference type="InterPro" id="IPR014001">
    <property type="entry name" value="Helicase_ATP-bd"/>
</dbReference>
<dbReference type="GO" id="GO:0005759">
    <property type="term" value="C:mitochondrial matrix"/>
    <property type="evidence" value="ECO:0007669"/>
    <property type="project" value="TreeGrafter"/>
</dbReference>
<proteinExistence type="predicted"/>
<accession>A0A8H7GV01</accession>
<sequence>MLARAWLLRPIELYAQRSSTSNKAHEILKKWYSTQSGFKLRDYQVDAVNSVLEAVKTGVKRPAVVLATGGGKTVVMSHLIPRIPGKSEHRKKTLVLAHKEELVRQTARTLRAMNPHLTIDIDMLKQKPGPGADIIVGSVNTLVRLTRLHEYDPNEYKTIVLDECHHAPAQSWTKILNFFGALDQSLEIVVLGFTATLERTDGKALGDVFEKVVYQRDLREMIQGKELCDARFATMKVDLDLDSVNVRLGDYDPTALSQAVNNADINSQVAKAYIQLQQELGLKSTLAHGVNAQYVTGETAKHVRQDILEDFKQGKIAVLCNVLVFTEGTDIPNIDLLILARPTKSRPLLTQMVGRGLRLHKGKDTCHVIDMVNTMKVGVLSVPTLFGLPAGHSVDKKLFAELDLDKEAVDEASEQLEAQTRADDVRRLVEYQQLIRDTKLKFDVIHGFAAMILTSKTELKEHPERVHGLFRDLGFDWVRLEYNVWGLPLPNTDSYLTIERVETKNDNNTQGVEFELYRHDPVSIQQLKASKFKCPRKQKHLMNEGSLEYVIRVATAMVGRRPFLRKPDKKITEKQKSLLFKALSKKVTLDHGRNSLPLFKECLEELSVHRASNLIFAHRYSSRSLWVLWELKKMLGLPPKMLAKAEKTISQLEGKVEKLSLKLAQLNIAQEANPLSIRSLVENEISG</sequence>
<dbReference type="GO" id="GO:0016787">
    <property type="term" value="F:hydrolase activity"/>
    <property type="evidence" value="ECO:0007669"/>
    <property type="project" value="InterPro"/>
</dbReference>
<dbReference type="CDD" id="cd18032">
    <property type="entry name" value="DEXHc_RE_I_III_res"/>
    <property type="match status" value="1"/>
</dbReference>
<dbReference type="PROSITE" id="PS51194">
    <property type="entry name" value="HELICASE_CTER"/>
    <property type="match status" value="1"/>
</dbReference>
<dbReference type="GO" id="GO:0036121">
    <property type="term" value="F:double-stranded DNA helicase activity"/>
    <property type="evidence" value="ECO:0007669"/>
    <property type="project" value="TreeGrafter"/>
</dbReference>
<comment type="caution">
    <text evidence="5">The sequence shown here is derived from an EMBL/GenBank/DDBJ whole genome shotgun (WGS) entry which is preliminary data.</text>
</comment>
<evidence type="ECO:0000256" key="2">
    <source>
        <dbReference type="SAM" id="Coils"/>
    </source>
</evidence>
<evidence type="ECO:0000313" key="6">
    <source>
        <dbReference type="Proteomes" id="UP000649328"/>
    </source>
</evidence>
<dbReference type="GO" id="GO:0061749">
    <property type="term" value="F:forked DNA-dependent helicase activity"/>
    <property type="evidence" value="ECO:0007669"/>
    <property type="project" value="TreeGrafter"/>
</dbReference>
<evidence type="ECO:0008006" key="7">
    <source>
        <dbReference type="Google" id="ProtNLM"/>
    </source>
</evidence>
<dbReference type="Pfam" id="PF04851">
    <property type="entry name" value="ResIII"/>
    <property type="match status" value="1"/>
</dbReference>
<reference evidence="5" key="1">
    <citation type="submission" date="2020-10" db="EMBL/GenBank/DDBJ databases">
        <title>The Whole-Genome Sequence of Metschnikowia persimmonesis, a Novel Endophytic Yeast Species Isolated from Medicinal Plant Diospyros kaki Thumb.</title>
        <authorList>
            <person name="Rahmat E."/>
            <person name="Kang Y."/>
        </authorList>
    </citation>
    <scope>NUCLEOTIDE SEQUENCE</scope>
    <source>
        <strain evidence="5">KIOM G15050</strain>
    </source>
</reference>
<evidence type="ECO:0000259" key="3">
    <source>
        <dbReference type="PROSITE" id="PS51192"/>
    </source>
</evidence>
<dbReference type="PROSITE" id="PS51192">
    <property type="entry name" value="HELICASE_ATP_BIND_1"/>
    <property type="match status" value="1"/>
</dbReference>
<feature type="domain" description="Helicase C-terminal" evidence="4">
    <location>
        <begin position="240"/>
        <end position="424"/>
    </location>
</feature>
<gene>
    <name evidence="5" type="ORF">HF325_001381</name>
</gene>
<keyword evidence="6" id="KW-1185">Reference proteome</keyword>
<organism evidence="5 6">
    <name type="scientific">Metschnikowia pulcherrima</name>
    <dbReference type="NCBI Taxonomy" id="27326"/>
    <lineage>
        <taxon>Eukaryota</taxon>
        <taxon>Fungi</taxon>
        <taxon>Dikarya</taxon>
        <taxon>Ascomycota</taxon>
        <taxon>Saccharomycotina</taxon>
        <taxon>Pichiomycetes</taxon>
        <taxon>Metschnikowiaceae</taxon>
        <taxon>Metschnikowia</taxon>
    </lineage>
</organism>
<dbReference type="Pfam" id="PF00271">
    <property type="entry name" value="Helicase_C"/>
    <property type="match status" value="1"/>
</dbReference>
<dbReference type="SUPFAM" id="SSF52540">
    <property type="entry name" value="P-loop containing nucleoside triphosphate hydrolases"/>
    <property type="match status" value="1"/>
</dbReference>
<dbReference type="EMBL" id="JACBPP010000002">
    <property type="protein sequence ID" value="KAF8003933.1"/>
    <property type="molecule type" value="Genomic_DNA"/>
</dbReference>
<dbReference type="Proteomes" id="UP000649328">
    <property type="component" value="Unassembled WGS sequence"/>
</dbReference>
<dbReference type="SMART" id="SM00487">
    <property type="entry name" value="DEXDc"/>
    <property type="match status" value="1"/>
</dbReference>
<dbReference type="GO" id="GO:0005524">
    <property type="term" value="F:ATP binding"/>
    <property type="evidence" value="ECO:0007669"/>
    <property type="project" value="InterPro"/>
</dbReference>
<dbReference type="PANTHER" id="PTHR47396:SF1">
    <property type="entry name" value="ATP-DEPENDENT HELICASE IRC3-RELATED"/>
    <property type="match status" value="1"/>
</dbReference>
<dbReference type="OrthoDB" id="16911at2759"/>
<dbReference type="GO" id="GO:0070125">
    <property type="term" value="P:mitochondrial translational elongation"/>
    <property type="evidence" value="ECO:0007669"/>
    <property type="project" value="TreeGrafter"/>
</dbReference>
<feature type="coiled-coil region" evidence="2">
    <location>
        <begin position="642"/>
        <end position="669"/>
    </location>
</feature>
<dbReference type="InterPro" id="IPR050742">
    <property type="entry name" value="Helicase_Restrict-Modif_Enz"/>
</dbReference>
<dbReference type="InterPro" id="IPR001650">
    <property type="entry name" value="Helicase_C-like"/>
</dbReference>
<dbReference type="InterPro" id="IPR027417">
    <property type="entry name" value="P-loop_NTPase"/>
</dbReference>
<dbReference type="Gene3D" id="3.40.50.300">
    <property type="entry name" value="P-loop containing nucleotide triphosphate hydrolases"/>
    <property type="match status" value="2"/>
</dbReference>
<keyword evidence="1" id="KW-0547">Nucleotide-binding</keyword>
<keyword evidence="2" id="KW-0175">Coiled coil</keyword>
<dbReference type="GO" id="GO:0000403">
    <property type="term" value="F:Y-form DNA binding"/>
    <property type="evidence" value="ECO:0007669"/>
    <property type="project" value="TreeGrafter"/>
</dbReference>
<name>A0A8H7GV01_9ASCO</name>
<dbReference type="AlphaFoldDB" id="A0A8H7GV01"/>
<feature type="domain" description="Helicase ATP-binding" evidence="3">
    <location>
        <begin position="53"/>
        <end position="215"/>
    </location>
</feature>
<dbReference type="SMART" id="SM00490">
    <property type="entry name" value="HELICc"/>
    <property type="match status" value="1"/>
</dbReference>
<keyword evidence="1" id="KW-0347">Helicase</keyword>
<protein>
    <recommendedName>
        <fullName evidence="7">ATP-dependent helicase IRC3</fullName>
    </recommendedName>
</protein>
<evidence type="ECO:0000256" key="1">
    <source>
        <dbReference type="ARBA" id="ARBA00022806"/>
    </source>
</evidence>
<evidence type="ECO:0000313" key="5">
    <source>
        <dbReference type="EMBL" id="KAF8003933.1"/>
    </source>
</evidence>
<dbReference type="GO" id="GO:0032042">
    <property type="term" value="P:mitochondrial DNA metabolic process"/>
    <property type="evidence" value="ECO:0007669"/>
    <property type="project" value="TreeGrafter"/>
</dbReference>